<keyword evidence="1" id="KW-1133">Transmembrane helix</keyword>
<sequence>MNNQSEDINVNLTSRIAVVITHFPFQLHPLVKTYPIQSKIPMVIILLGKLIGFNIYFTHLVYFMSC</sequence>
<keyword evidence="1" id="KW-0812">Transmembrane</keyword>
<feature type="transmembrane region" description="Helical" evidence="1">
    <location>
        <begin position="43"/>
        <end position="64"/>
    </location>
</feature>
<proteinExistence type="predicted"/>
<reference evidence="2" key="2">
    <citation type="journal article" date="2015" name="Fish Shellfish Immunol.">
        <title>Early steps in the European eel (Anguilla anguilla)-Vibrio vulnificus interaction in the gills: Role of the RtxA13 toxin.</title>
        <authorList>
            <person name="Callol A."/>
            <person name="Pajuelo D."/>
            <person name="Ebbesson L."/>
            <person name="Teles M."/>
            <person name="MacKenzie S."/>
            <person name="Amaro C."/>
        </authorList>
    </citation>
    <scope>NUCLEOTIDE SEQUENCE</scope>
</reference>
<organism evidence="2">
    <name type="scientific">Anguilla anguilla</name>
    <name type="common">European freshwater eel</name>
    <name type="synonym">Muraena anguilla</name>
    <dbReference type="NCBI Taxonomy" id="7936"/>
    <lineage>
        <taxon>Eukaryota</taxon>
        <taxon>Metazoa</taxon>
        <taxon>Chordata</taxon>
        <taxon>Craniata</taxon>
        <taxon>Vertebrata</taxon>
        <taxon>Euteleostomi</taxon>
        <taxon>Actinopterygii</taxon>
        <taxon>Neopterygii</taxon>
        <taxon>Teleostei</taxon>
        <taxon>Anguilliformes</taxon>
        <taxon>Anguillidae</taxon>
        <taxon>Anguilla</taxon>
    </lineage>
</organism>
<accession>A0A0E9PI82</accession>
<protein>
    <submittedName>
        <fullName evidence="2">Uncharacterized protein</fullName>
    </submittedName>
</protein>
<evidence type="ECO:0000256" key="1">
    <source>
        <dbReference type="SAM" id="Phobius"/>
    </source>
</evidence>
<dbReference type="EMBL" id="GBXM01104797">
    <property type="protein sequence ID" value="JAH03780.1"/>
    <property type="molecule type" value="Transcribed_RNA"/>
</dbReference>
<keyword evidence="1" id="KW-0472">Membrane</keyword>
<dbReference type="EMBL" id="GBXM01101615">
    <property type="protein sequence ID" value="JAH06962.1"/>
    <property type="molecule type" value="Transcribed_RNA"/>
</dbReference>
<evidence type="ECO:0000313" key="2">
    <source>
        <dbReference type="EMBL" id="JAH03780.1"/>
    </source>
</evidence>
<name>A0A0E9PI82_ANGAN</name>
<reference evidence="2" key="1">
    <citation type="submission" date="2014-11" db="EMBL/GenBank/DDBJ databases">
        <authorList>
            <person name="Amaro Gonzalez C."/>
        </authorList>
    </citation>
    <scope>NUCLEOTIDE SEQUENCE</scope>
</reference>
<dbReference type="AlphaFoldDB" id="A0A0E9PI82"/>